<name>A0A8B0STC9_KLEPN</name>
<evidence type="ECO:0000259" key="1">
    <source>
        <dbReference type="Pfam" id="PF01610"/>
    </source>
</evidence>
<geneLocation type="plasmid" evidence="2">
    <name>p17-15-vir-like</name>
</geneLocation>
<proteinExistence type="predicted"/>
<dbReference type="PANTHER" id="PTHR33498">
    <property type="entry name" value="TRANSPOSASE FOR INSERTION SEQUENCE ELEMENT IS1557"/>
    <property type="match status" value="1"/>
</dbReference>
<protein>
    <submittedName>
        <fullName evidence="2">Transposase</fullName>
    </submittedName>
</protein>
<dbReference type="InterPro" id="IPR047951">
    <property type="entry name" value="Transpos_ISL3"/>
</dbReference>
<accession>A0A8B0STC9</accession>
<evidence type="ECO:0000313" key="2">
    <source>
        <dbReference type="EMBL" id="QTX14259.1"/>
    </source>
</evidence>
<feature type="domain" description="Transposase IS204/IS1001/IS1096/IS1165 DDE" evidence="1">
    <location>
        <begin position="15"/>
        <end position="131"/>
    </location>
</feature>
<reference evidence="2" key="1">
    <citation type="submission" date="2020-01" db="EMBL/GenBank/DDBJ databases">
        <authorList>
            <person name="Qin S."/>
        </authorList>
    </citation>
    <scope>NUCLEOTIDE SEQUENCE</scope>
    <source>
        <strain evidence="2">CVir17-16-YZ6g</strain>
        <plasmid evidence="2">p17-15-vir-like</plasmid>
    </source>
</reference>
<sequence>MVQAPEQTENRTEHVGIDEWAWHRGHRYGTLIVNLDTHRPPVLLPGREQRTLAAWFKKIPRNTGRLTRSWGIYALAARDGAPQAIQVADRWHLLKNIGDALERMMYRHMPLIRLVATELSPQKNRMLKRLWCQRQRYVALNVLNESNVTNGISAGLR</sequence>
<organism evidence="2">
    <name type="scientific">Klebsiella pneumoniae</name>
    <dbReference type="NCBI Taxonomy" id="573"/>
    <lineage>
        <taxon>Bacteria</taxon>
        <taxon>Pseudomonadati</taxon>
        <taxon>Pseudomonadota</taxon>
        <taxon>Gammaproteobacteria</taxon>
        <taxon>Enterobacterales</taxon>
        <taxon>Enterobacteriaceae</taxon>
        <taxon>Klebsiella/Raoultella group</taxon>
        <taxon>Klebsiella</taxon>
        <taxon>Klebsiella pneumoniae complex</taxon>
    </lineage>
</organism>
<dbReference type="InterPro" id="IPR002560">
    <property type="entry name" value="Transposase_DDE"/>
</dbReference>
<keyword evidence="2" id="KW-0614">Plasmid</keyword>
<dbReference type="AlphaFoldDB" id="A0A8B0STC9"/>
<dbReference type="PANTHER" id="PTHR33498:SF1">
    <property type="entry name" value="TRANSPOSASE FOR INSERTION SEQUENCE ELEMENT IS1557"/>
    <property type="match status" value="1"/>
</dbReference>
<dbReference type="EMBL" id="MN956836">
    <property type="protein sequence ID" value="QTX14259.1"/>
    <property type="molecule type" value="Genomic_DNA"/>
</dbReference>
<dbReference type="Pfam" id="PF01610">
    <property type="entry name" value="DDE_Tnp_ISL3"/>
    <property type="match status" value="1"/>
</dbReference>